<dbReference type="PROSITE" id="PS50192">
    <property type="entry name" value="T_SNARE"/>
    <property type="match status" value="1"/>
</dbReference>
<dbReference type="InterPro" id="IPR000727">
    <property type="entry name" value="T_SNARE_dom"/>
</dbReference>
<dbReference type="InterPro" id="IPR004089">
    <property type="entry name" value="MCPsignal_dom"/>
</dbReference>
<feature type="domain" description="T-SNARE coiled-coil homology" evidence="14">
    <location>
        <begin position="453"/>
        <end position="515"/>
    </location>
</feature>
<comment type="subcellular location">
    <subcellularLocation>
        <location evidence="1">Cell inner membrane</location>
        <topology evidence="1">Multi-pass membrane protein</topology>
    </subcellularLocation>
</comment>
<dbReference type="PRINTS" id="PR00260">
    <property type="entry name" value="CHEMTRNSDUCR"/>
</dbReference>
<dbReference type="Pfam" id="PF00015">
    <property type="entry name" value="MCPsignal"/>
    <property type="match status" value="1"/>
</dbReference>
<dbReference type="Pfam" id="PF02203">
    <property type="entry name" value="TarH"/>
    <property type="match status" value="1"/>
</dbReference>
<protein>
    <submittedName>
        <fullName evidence="16">Methyl-accepting chemotaxis protein</fullName>
    </submittedName>
</protein>
<dbReference type="SMART" id="SM00304">
    <property type="entry name" value="HAMP"/>
    <property type="match status" value="1"/>
</dbReference>
<dbReference type="OrthoDB" id="7295762at2"/>
<feature type="domain" description="HAMP" evidence="15">
    <location>
        <begin position="208"/>
        <end position="261"/>
    </location>
</feature>
<dbReference type="Gene3D" id="1.10.287.950">
    <property type="entry name" value="Methyl-accepting chemotaxis protein"/>
    <property type="match status" value="1"/>
</dbReference>
<sequence>MSILARLRLTFATTFLVFAALGGVALWQCAGLHGASDVIARNLLPSVQKLGEFEAALLRYRLVQASSLLPLDEAEKAAVPARAEALLAKADSAWRAYEPLISSPGERQLAEAIQAGWRSYRALGERMQAMLRVGDVAGATRLFNGEMRSLFLDGVDKPLHSDSELNAGQGEDAARAADAEYQAALWTVGGMLLLGATLMAFCATSLRARVIAPIVRLSGVMRQLARRDYAFDLPCVVLTDEIGDLERGIAECRSGLQQADALAAAEAQRNAAQVQRAARLDELTRRFDAQAGEIVGAVAASATQLHGSAGEMSQIAGRTSDRARSVAAASGQASASVRTVATAAEQLAGSVAEITRRVEQSASMARQAMTEARGTQETVRALSDAAQKVGDVVGLITNIAGQTNLLALNATIEAARAGEAGKGFAVVANEVKNLAGQTTRATGEIGAQITQIQEATRQAVAAIEAIAATIGEVSGITSAIAAAVSEQGAATHDIAQNVQQAAHGTGEVTQNIGIVSEAAEATGNGVRQVLSAANGLSRQAEGLSATVRNFLDSVRAA</sequence>
<feature type="domain" description="Methyl-accepting transducer" evidence="13">
    <location>
        <begin position="301"/>
        <end position="537"/>
    </location>
</feature>
<dbReference type="GO" id="GO:0005886">
    <property type="term" value="C:plasma membrane"/>
    <property type="evidence" value="ECO:0007669"/>
    <property type="project" value="UniProtKB-SubCell"/>
</dbReference>
<dbReference type="SMART" id="SM00283">
    <property type="entry name" value="MA"/>
    <property type="match status" value="1"/>
</dbReference>
<dbReference type="AlphaFoldDB" id="A0A5M6IYT1"/>
<evidence type="ECO:0000259" key="13">
    <source>
        <dbReference type="PROSITE" id="PS50111"/>
    </source>
</evidence>
<evidence type="ECO:0000313" key="17">
    <source>
        <dbReference type="Proteomes" id="UP000325255"/>
    </source>
</evidence>
<keyword evidence="7 12" id="KW-1133">Transmembrane helix</keyword>
<evidence type="ECO:0000256" key="8">
    <source>
        <dbReference type="ARBA" id="ARBA00023136"/>
    </source>
</evidence>
<dbReference type="SUPFAM" id="SSF158472">
    <property type="entry name" value="HAMP domain-like"/>
    <property type="match status" value="1"/>
</dbReference>
<evidence type="ECO:0000256" key="9">
    <source>
        <dbReference type="ARBA" id="ARBA00023224"/>
    </source>
</evidence>
<comment type="similarity">
    <text evidence="10">Belongs to the methyl-accepting chemotaxis (MCP) protein family.</text>
</comment>
<dbReference type="Gene3D" id="1.20.120.30">
    <property type="entry name" value="Aspartate receptor, ligand-binding domain"/>
    <property type="match status" value="1"/>
</dbReference>
<dbReference type="SUPFAM" id="SSF58104">
    <property type="entry name" value="Methyl-accepting chemotaxis protein (MCP) signaling domain"/>
    <property type="match status" value="1"/>
</dbReference>
<dbReference type="PANTHER" id="PTHR32089:SF112">
    <property type="entry name" value="LYSOZYME-LIKE PROTEIN-RELATED"/>
    <property type="match status" value="1"/>
</dbReference>
<dbReference type="GO" id="GO:0006935">
    <property type="term" value="P:chemotaxis"/>
    <property type="evidence" value="ECO:0007669"/>
    <property type="project" value="UniProtKB-KW"/>
</dbReference>
<feature type="transmembrane region" description="Helical" evidence="12">
    <location>
        <begin position="183"/>
        <end position="206"/>
    </location>
</feature>
<keyword evidence="9 11" id="KW-0807">Transducer</keyword>
<dbReference type="PANTHER" id="PTHR32089">
    <property type="entry name" value="METHYL-ACCEPTING CHEMOTAXIS PROTEIN MCPB"/>
    <property type="match status" value="1"/>
</dbReference>
<evidence type="ECO:0000256" key="11">
    <source>
        <dbReference type="PROSITE-ProRule" id="PRU00284"/>
    </source>
</evidence>
<dbReference type="GO" id="GO:0007165">
    <property type="term" value="P:signal transduction"/>
    <property type="evidence" value="ECO:0007669"/>
    <property type="project" value="UniProtKB-KW"/>
</dbReference>
<reference evidence="16 17" key="1">
    <citation type="submission" date="2019-09" db="EMBL/GenBank/DDBJ databases">
        <title>Genome sequence of Rhodovastum atsumiense, a diverse member of the Acetobacteraceae family of non-sulfur purple photosynthetic bacteria.</title>
        <authorList>
            <person name="Meyer T."/>
            <person name="Kyndt J."/>
        </authorList>
    </citation>
    <scope>NUCLEOTIDE SEQUENCE [LARGE SCALE GENOMIC DNA]</scope>
    <source>
        <strain evidence="16 17">DSM 21279</strain>
    </source>
</reference>
<evidence type="ECO:0000256" key="1">
    <source>
        <dbReference type="ARBA" id="ARBA00004429"/>
    </source>
</evidence>
<keyword evidence="17" id="KW-1185">Reference proteome</keyword>
<keyword evidence="2" id="KW-1003">Cell membrane</keyword>
<keyword evidence="4" id="KW-0145">Chemotaxis</keyword>
<keyword evidence="3" id="KW-0488">Methylation</keyword>
<evidence type="ECO:0000256" key="2">
    <source>
        <dbReference type="ARBA" id="ARBA00022475"/>
    </source>
</evidence>
<keyword evidence="6 12" id="KW-0812">Transmembrane</keyword>
<comment type="caution">
    <text evidence="16">The sequence shown here is derived from an EMBL/GenBank/DDBJ whole genome shotgun (WGS) entry which is preliminary data.</text>
</comment>
<evidence type="ECO:0000313" key="16">
    <source>
        <dbReference type="EMBL" id="KAA5613514.1"/>
    </source>
</evidence>
<dbReference type="PROSITE" id="PS50111">
    <property type="entry name" value="CHEMOTAXIS_TRANSDUC_2"/>
    <property type="match status" value="1"/>
</dbReference>
<keyword evidence="5" id="KW-0997">Cell inner membrane</keyword>
<evidence type="ECO:0000259" key="14">
    <source>
        <dbReference type="PROSITE" id="PS50192"/>
    </source>
</evidence>
<evidence type="ECO:0000256" key="5">
    <source>
        <dbReference type="ARBA" id="ARBA00022519"/>
    </source>
</evidence>
<organism evidence="16 17">
    <name type="scientific">Rhodovastum atsumiense</name>
    <dbReference type="NCBI Taxonomy" id="504468"/>
    <lineage>
        <taxon>Bacteria</taxon>
        <taxon>Pseudomonadati</taxon>
        <taxon>Pseudomonadota</taxon>
        <taxon>Alphaproteobacteria</taxon>
        <taxon>Acetobacterales</taxon>
        <taxon>Acetobacteraceae</taxon>
        <taxon>Rhodovastum</taxon>
    </lineage>
</organism>
<evidence type="ECO:0000256" key="10">
    <source>
        <dbReference type="ARBA" id="ARBA00029447"/>
    </source>
</evidence>
<evidence type="ECO:0000259" key="15">
    <source>
        <dbReference type="PROSITE" id="PS50885"/>
    </source>
</evidence>
<evidence type="ECO:0000256" key="12">
    <source>
        <dbReference type="SAM" id="Phobius"/>
    </source>
</evidence>
<keyword evidence="8 12" id="KW-0472">Membrane</keyword>
<dbReference type="Proteomes" id="UP000325255">
    <property type="component" value="Unassembled WGS sequence"/>
</dbReference>
<evidence type="ECO:0000256" key="3">
    <source>
        <dbReference type="ARBA" id="ARBA00022481"/>
    </source>
</evidence>
<dbReference type="PROSITE" id="PS50885">
    <property type="entry name" value="HAMP"/>
    <property type="match status" value="1"/>
</dbReference>
<dbReference type="InterPro" id="IPR003122">
    <property type="entry name" value="Tar_rcpt_lig-bd"/>
</dbReference>
<gene>
    <name evidence="16" type="ORF">F1189_05510</name>
</gene>
<dbReference type="RefSeq" id="WP_150039625.1">
    <property type="nucleotide sequence ID" value="NZ_OW485601.1"/>
</dbReference>
<dbReference type="InterPro" id="IPR004090">
    <property type="entry name" value="Chemotax_Me-accpt_rcpt"/>
</dbReference>
<evidence type="ECO:0000256" key="4">
    <source>
        <dbReference type="ARBA" id="ARBA00022500"/>
    </source>
</evidence>
<accession>A0A5M6IYT1</accession>
<evidence type="ECO:0000256" key="6">
    <source>
        <dbReference type="ARBA" id="ARBA00022692"/>
    </source>
</evidence>
<name>A0A5M6IYT1_9PROT</name>
<dbReference type="GO" id="GO:0004888">
    <property type="term" value="F:transmembrane signaling receptor activity"/>
    <property type="evidence" value="ECO:0007669"/>
    <property type="project" value="InterPro"/>
</dbReference>
<dbReference type="InterPro" id="IPR003660">
    <property type="entry name" value="HAMP_dom"/>
</dbReference>
<proteinExistence type="inferred from homology"/>
<dbReference type="EMBL" id="VWPK01000006">
    <property type="protein sequence ID" value="KAA5613514.1"/>
    <property type="molecule type" value="Genomic_DNA"/>
</dbReference>
<evidence type="ECO:0000256" key="7">
    <source>
        <dbReference type="ARBA" id="ARBA00022989"/>
    </source>
</evidence>